<dbReference type="Proteomes" id="UP000053424">
    <property type="component" value="Unassembled WGS sequence"/>
</dbReference>
<dbReference type="OrthoDB" id="2310204at2759"/>
<accession>A0A0C3BWD2</accession>
<dbReference type="AlphaFoldDB" id="A0A0C3BWD2"/>
<dbReference type="HOGENOM" id="CLU_061244_1_1_1"/>
<sequence length="196" mass="22081">MGWHDPRMNGGRFLDYTNETYGEPLNVIISALSDPFIMTDKGFRLYTNSIGYSRECLGLHIGDLHDANLGDGNGPKAEQFLARQVFPILGTCWESLAGGQHFRAWKQNGPLANSGAWFIGASKEYNSCKRHKIVPNGYNIGRDWLVNRAVEGGQWKGMRWKAEVEWRSDLIESGEKEVNHGIPQDGRIAILTVFRQ</sequence>
<proteinExistence type="predicted"/>
<reference evidence="2" key="2">
    <citation type="submission" date="2015-01" db="EMBL/GenBank/DDBJ databases">
        <title>Evolutionary Origins and Diversification of the Mycorrhizal Mutualists.</title>
        <authorList>
            <consortium name="DOE Joint Genome Institute"/>
            <consortium name="Mycorrhizal Genomics Consortium"/>
            <person name="Kohler A."/>
            <person name="Kuo A."/>
            <person name="Nagy L.G."/>
            <person name="Floudas D."/>
            <person name="Copeland A."/>
            <person name="Barry K.W."/>
            <person name="Cichocki N."/>
            <person name="Veneault-Fourrey C."/>
            <person name="LaButti K."/>
            <person name="Lindquist E.A."/>
            <person name="Lipzen A."/>
            <person name="Lundell T."/>
            <person name="Morin E."/>
            <person name="Murat C."/>
            <person name="Riley R."/>
            <person name="Ohm R."/>
            <person name="Sun H."/>
            <person name="Tunlid A."/>
            <person name="Henrissat B."/>
            <person name="Grigoriev I.V."/>
            <person name="Hibbett D.S."/>
            <person name="Martin F."/>
        </authorList>
    </citation>
    <scope>NUCLEOTIDE SEQUENCE [LARGE SCALE GENOMIC DNA]</scope>
    <source>
        <strain evidence="2">h7</strain>
    </source>
</reference>
<evidence type="ECO:0000313" key="2">
    <source>
        <dbReference type="Proteomes" id="UP000053424"/>
    </source>
</evidence>
<name>A0A0C3BWD2_HEBCY</name>
<gene>
    <name evidence="1" type="ORF">M413DRAFT_72319</name>
</gene>
<organism evidence="1 2">
    <name type="scientific">Hebeloma cylindrosporum</name>
    <dbReference type="NCBI Taxonomy" id="76867"/>
    <lineage>
        <taxon>Eukaryota</taxon>
        <taxon>Fungi</taxon>
        <taxon>Dikarya</taxon>
        <taxon>Basidiomycota</taxon>
        <taxon>Agaricomycotina</taxon>
        <taxon>Agaricomycetes</taxon>
        <taxon>Agaricomycetidae</taxon>
        <taxon>Agaricales</taxon>
        <taxon>Agaricineae</taxon>
        <taxon>Hymenogastraceae</taxon>
        <taxon>Hebeloma</taxon>
    </lineage>
</organism>
<protein>
    <submittedName>
        <fullName evidence="1">Uncharacterized protein</fullName>
    </submittedName>
</protein>
<evidence type="ECO:0000313" key="1">
    <source>
        <dbReference type="EMBL" id="KIM40925.1"/>
    </source>
</evidence>
<keyword evidence="2" id="KW-1185">Reference proteome</keyword>
<reference evidence="1 2" key="1">
    <citation type="submission" date="2014-04" db="EMBL/GenBank/DDBJ databases">
        <authorList>
            <consortium name="DOE Joint Genome Institute"/>
            <person name="Kuo A."/>
            <person name="Gay G."/>
            <person name="Dore J."/>
            <person name="Kohler A."/>
            <person name="Nagy L.G."/>
            <person name="Floudas D."/>
            <person name="Copeland A."/>
            <person name="Barry K.W."/>
            <person name="Cichocki N."/>
            <person name="Veneault-Fourrey C."/>
            <person name="LaButti K."/>
            <person name="Lindquist E.A."/>
            <person name="Lipzen A."/>
            <person name="Lundell T."/>
            <person name="Morin E."/>
            <person name="Murat C."/>
            <person name="Sun H."/>
            <person name="Tunlid A."/>
            <person name="Henrissat B."/>
            <person name="Grigoriev I.V."/>
            <person name="Hibbett D.S."/>
            <person name="Martin F."/>
            <person name="Nordberg H.P."/>
            <person name="Cantor M.N."/>
            <person name="Hua S.X."/>
        </authorList>
    </citation>
    <scope>NUCLEOTIDE SEQUENCE [LARGE SCALE GENOMIC DNA]</scope>
    <source>
        <strain evidence="2">h7</strain>
    </source>
</reference>
<dbReference type="EMBL" id="KN831781">
    <property type="protein sequence ID" value="KIM40925.1"/>
    <property type="molecule type" value="Genomic_DNA"/>
</dbReference>